<dbReference type="EMBL" id="SJJZ01000002">
    <property type="protein sequence ID" value="TCC07934.1"/>
    <property type="molecule type" value="Genomic_DNA"/>
</dbReference>
<protein>
    <submittedName>
        <fullName evidence="2">Uncharacterized protein</fullName>
    </submittedName>
</protein>
<proteinExistence type="predicted"/>
<name>A0A4R0HEA4_9ACTN</name>
<evidence type="ECO:0000256" key="1">
    <source>
        <dbReference type="SAM" id="MobiDB-lite"/>
    </source>
</evidence>
<feature type="region of interest" description="Disordered" evidence="1">
    <location>
        <begin position="1"/>
        <end position="23"/>
    </location>
</feature>
<gene>
    <name evidence="2" type="ORF">E0H45_18530</name>
</gene>
<comment type="caution">
    <text evidence="2">The sequence shown here is derived from an EMBL/GenBank/DDBJ whole genome shotgun (WGS) entry which is preliminary data.</text>
</comment>
<dbReference type="AlphaFoldDB" id="A0A4R0HEA4"/>
<organism evidence="2 3">
    <name type="scientific">Kribbella soli</name>
    <dbReference type="NCBI Taxonomy" id="1124743"/>
    <lineage>
        <taxon>Bacteria</taxon>
        <taxon>Bacillati</taxon>
        <taxon>Actinomycetota</taxon>
        <taxon>Actinomycetes</taxon>
        <taxon>Propionibacteriales</taxon>
        <taxon>Kribbellaceae</taxon>
        <taxon>Kribbella</taxon>
    </lineage>
</organism>
<dbReference type="Proteomes" id="UP000292346">
    <property type="component" value="Unassembled WGS sequence"/>
</dbReference>
<dbReference type="OrthoDB" id="8374476at2"/>
<reference evidence="2 3" key="1">
    <citation type="submission" date="2019-02" db="EMBL/GenBank/DDBJ databases">
        <title>Kribbella capetownensis sp. nov. and Kribbella speibonae sp. nov., isolated from soil.</title>
        <authorList>
            <person name="Curtis S.M."/>
            <person name="Norton I."/>
            <person name="Everest G.J."/>
            <person name="Meyers P.R."/>
        </authorList>
    </citation>
    <scope>NUCLEOTIDE SEQUENCE [LARGE SCALE GENOMIC DNA]</scope>
    <source>
        <strain evidence="2 3">KCTC 29219</strain>
    </source>
</reference>
<feature type="compositionally biased region" description="Basic and acidic residues" evidence="1">
    <location>
        <begin position="9"/>
        <end position="23"/>
    </location>
</feature>
<sequence>MQNQAVRRGGREPDGTRPFLPERRMRRKDSVACLACLHEPVTR</sequence>
<evidence type="ECO:0000313" key="2">
    <source>
        <dbReference type="EMBL" id="TCC07934.1"/>
    </source>
</evidence>
<accession>A0A4R0HEA4</accession>
<keyword evidence="3" id="KW-1185">Reference proteome</keyword>
<evidence type="ECO:0000313" key="3">
    <source>
        <dbReference type="Proteomes" id="UP000292346"/>
    </source>
</evidence>